<comment type="similarity">
    <text evidence="1">Belongs to the PRORSD1 family.</text>
</comment>
<accession>A0ABU7LUV3</accession>
<dbReference type="InterPro" id="IPR036754">
    <property type="entry name" value="YbaK/aa-tRNA-synt-asso_dom_sf"/>
</dbReference>
<organism evidence="3 4">
    <name type="scientific">Hyphobacterium marinum</name>
    <dbReference type="NCBI Taxonomy" id="3116574"/>
    <lineage>
        <taxon>Bacteria</taxon>
        <taxon>Pseudomonadati</taxon>
        <taxon>Pseudomonadota</taxon>
        <taxon>Alphaproteobacteria</taxon>
        <taxon>Maricaulales</taxon>
        <taxon>Maricaulaceae</taxon>
        <taxon>Hyphobacterium</taxon>
    </lineage>
</organism>
<gene>
    <name evidence="3" type="ORF">V0U35_01505</name>
</gene>
<dbReference type="Gene3D" id="3.90.960.10">
    <property type="entry name" value="YbaK/aminoacyl-tRNA synthetase-associated domain"/>
    <property type="match status" value="1"/>
</dbReference>
<comment type="caution">
    <text evidence="3">The sequence shown here is derived from an EMBL/GenBank/DDBJ whole genome shotgun (WGS) entry which is preliminary data.</text>
</comment>
<dbReference type="SUPFAM" id="SSF55826">
    <property type="entry name" value="YbaK/ProRS associated domain"/>
    <property type="match status" value="1"/>
</dbReference>
<dbReference type="InterPro" id="IPR007214">
    <property type="entry name" value="YbaK/aa-tRNA-synth-assoc-dom"/>
</dbReference>
<reference evidence="3 4" key="1">
    <citation type="submission" date="2024-01" db="EMBL/GenBank/DDBJ databases">
        <title>Hyphobacterium bacterium isolated from marine sediment.</title>
        <authorList>
            <person name="Zhao S."/>
        </authorList>
    </citation>
    <scope>NUCLEOTIDE SEQUENCE [LARGE SCALE GENOMIC DNA]</scope>
    <source>
        <strain evidence="3 4">Y60-23</strain>
    </source>
</reference>
<evidence type="ECO:0000259" key="2">
    <source>
        <dbReference type="Pfam" id="PF04073"/>
    </source>
</evidence>
<proteinExistence type="inferred from homology"/>
<dbReference type="Proteomes" id="UP001310692">
    <property type="component" value="Unassembled WGS sequence"/>
</dbReference>
<name>A0ABU7LUV3_9PROT</name>
<evidence type="ECO:0000313" key="3">
    <source>
        <dbReference type="EMBL" id="MEE2565339.1"/>
    </source>
</evidence>
<protein>
    <submittedName>
        <fullName evidence="3">Prolyl-tRNA synthetase associated domain-containing protein</fullName>
    </submittedName>
</protein>
<dbReference type="PANTHER" id="PTHR31423">
    <property type="entry name" value="YBAK DOMAIN-CONTAINING PROTEIN"/>
    <property type="match status" value="1"/>
</dbReference>
<dbReference type="PANTHER" id="PTHR31423:SF3">
    <property type="entry name" value="PROLYL-TRNA SYNTHETASE ASSOCIATED DOMAIN-CONTAINING PROTEIN 1-RELATED"/>
    <property type="match status" value="1"/>
</dbReference>
<dbReference type="EMBL" id="JAZDRO010000001">
    <property type="protein sequence ID" value="MEE2565339.1"/>
    <property type="molecule type" value="Genomic_DNA"/>
</dbReference>
<feature type="domain" description="YbaK/aminoacyl-tRNA synthetase-associated" evidence="2">
    <location>
        <begin position="24"/>
        <end position="148"/>
    </location>
</feature>
<dbReference type="CDD" id="cd04335">
    <property type="entry name" value="PrdX_deacylase"/>
    <property type="match status" value="1"/>
</dbReference>
<evidence type="ECO:0000256" key="1">
    <source>
        <dbReference type="ARBA" id="ARBA00010201"/>
    </source>
</evidence>
<dbReference type="InterPro" id="IPR040285">
    <property type="entry name" value="ProX/PRXD1"/>
</dbReference>
<sequence>MTATRSDLFARLDSLGISHSTVEHDAVFTVEEGQAIKAQLPGGHTKNLFLKDKKGTLVLVSALGDTAVPVNRLHKRLGCARFSFAREDVLFEALGVRPGSVTAFALINDTEGAVRFVVDKALLATDPVNFHPLENTATTAVSAEDLLAFARDTGHEPVIIDFAELAEDA</sequence>
<dbReference type="RefSeq" id="WP_330194877.1">
    <property type="nucleotide sequence ID" value="NZ_JAZDRO010000001.1"/>
</dbReference>
<keyword evidence="4" id="KW-1185">Reference proteome</keyword>
<dbReference type="Pfam" id="PF04073">
    <property type="entry name" value="tRNA_edit"/>
    <property type="match status" value="1"/>
</dbReference>
<evidence type="ECO:0000313" key="4">
    <source>
        <dbReference type="Proteomes" id="UP001310692"/>
    </source>
</evidence>